<evidence type="ECO:0000256" key="4">
    <source>
        <dbReference type="ARBA" id="ARBA00022927"/>
    </source>
</evidence>
<dbReference type="GO" id="GO:0016192">
    <property type="term" value="P:vesicle-mediated transport"/>
    <property type="evidence" value="ECO:0007669"/>
    <property type="project" value="InterPro"/>
</dbReference>
<dbReference type="SUPFAM" id="SSF56815">
    <property type="entry name" value="Sec1/munc18-like (SM) proteins"/>
    <property type="match status" value="1"/>
</dbReference>
<keyword evidence="4" id="KW-0653">Protein transport</keyword>
<reference evidence="8" key="1">
    <citation type="submission" date="2013-02" db="EMBL/GenBank/DDBJ databases">
        <authorList>
            <person name="Hughes D."/>
        </authorList>
    </citation>
    <scope>NUCLEOTIDE SEQUENCE</scope>
    <source>
        <strain>Durham</strain>
        <strain evidence="8">NC isolate 2 -- Noor lab</strain>
    </source>
</reference>
<dbReference type="Gene3D" id="3.40.50.1910">
    <property type="match status" value="1"/>
</dbReference>
<dbReference type="InterPro" id="IPR001619">
    <property type="entry name" value="Sec1-like"/>
</dbReference>
<comment type="similarity">
    <text evidence="2">Belongs to the STXBP/unc-18/SEC1 family.</text>
</comment>
<dbReference type="PANTHER" id="PTHR11679">
    <property type="entry name" value="VESICLE PROTEIN SORTING-ASSOCIATED"/>
    <property type="match status" value="1"/>
</dbReference>
<name>T1GTR7_MEGSC</name>
<dbReference type="EMBL" id="CAQQ02094105">
    <property type="status" value="NOT_ANNOTATED_CDS"/>
    <property type="molecule type" value="Genomic_DNA"/>
</dbReference>
<dbReference type="InterPro" id="IPR043127">
    <property type="entry name" value="Sec-1-like_dom3a"/>
</dbReference>
<dbReference type="Proteomes" id="UP000015102">
    <property type="component" value="Unassembled WGS sequence"/>
</dbReference>
<dbReference type="InterPro" id="IPR036045">
    <property type="entry name" value="Sec1-like_sf"/>
</dbReference>
<evidence type="ECO:0000256" key="3">
    <source>
        <dbReference type="ARBA" id="ARBA00022448"/>
    </source>
</evidence>
<dbReference type="Pfam" id="PF00995">
    <property type="entry name" value="Sec1"/>
    <property type="match status" value="1"/>
</dbReference>
<dbReference type="GO" id="GO:0031410">
    <property type="term" value="C:cytoplasmic vesicle"/>
    <property type="evidence" value="ECO:0007669"/>
    <property type="project" value="UniProtKB-ARBA"/>
</dbReference>
<keyword evidence="3" id="KW-0813">Transport</keyword>
<evidence type="ECO:0000256" key="6">
    <source>
        <dbReference type="ARBA" id="ARBA00073001"/>
    </source>
</evidence>
<keyword evidence="5" id="KW-0472">Membrane</keyword>
<accession>T1GTR7</accession>
<dbReference type="FunFam" id="3.90.830.10:FF:000002">
    <property type="entry name" value="Vacuolar protein sorting-associated protein 45"/>
    <property type="match status" value="1"/>
</dbReference>
<evidence type="ECO:0000256" key="5">
    <source>
        <dbReference type="ARBA" id="ARBA00023136"/>
    </source>
</evidence>
<dbReference type="InterPro" id="IPR027482">
    <property type="entry name" value="Sec1-like_dom2"/>
</dbReference>
<keyword evidence="8" id="KW-1185">Reference proteome</keyword>
<comment type="subcellular location">
    <subcellularLocation>
        <location evidence="1">Endomembrane system</location>
        <topology evidence="1">Peripheral membrane protein</topology>
    </subcellularLocation>
</comment>
<protein>
    <recommendedName>
        <fullName evidence="6">Vacuolar protein sorting-associated protein 45</fullName>
    </recommendedName>
</protein>
<evidence type="ECO:0000256" key="1">
    <source>
        <dbReference type="ARBA" id="ARBA00004184"/>
    </source>
</evidence>
<proteinExistence type="inferred from homology"/>
<dbReference type="GO" id="GO:0015031">
    <property type="term" value="P:protein transport"/>
    <property type="evidence" value="ECO:0007669"/>
    <property type="project" value="UniProtKB-KW"/>
</dbReference>
<dbReference type="EnsemblMetazoa" id="MESCA007108-RA">
    <property type="protein sequence ID" value="MESCA007108-PA"/>
    <property type="gene ID" value="MESCA007108"/>
</dbReference>
<dbReference type="STRING" id="36166.T1GTR7"/>
<dbReference type="HOGENOM" id="CLU_013933_0_1_1"/>
<evidence type="ECO:0000313" key="8">
    <source>
        <dbReference type="Proteomes" id="UP000015102"/>
    </source>
</evidence>
<dbReference type="EMBL" id="CAQQ02094104">
    <property type="status" value="NOT_ANNOTATED_CDS"/>
    <property type="molecule type" value="Genomic_DNA"/>
</dbReference>
<evidence type="ECO:0000256" key="2">
    <source>
        <dbReference type="ARBA" id="ARBA00009884"/>
    </source>
</evidence>
<dbReference type="Gene3D" id="1.25.40.60">
    <property type="match status" value="1"/>
</dbReference>
<organism evidence="7 8">
    <name type="scientific">Megaselia scalaris</name>
    <name type="common">Humpbacked fly</name>
    <name type="synonym">Phora scalaris</name>
    <dbReference type="NCBI Taxonomy" id="36166"/>
    <lineage>
        <taxon>Eukaryota</taxon>
        <taxon>Metazoa</taxon>
        <taxon>Ecdysozoa</taxon>
        <taxon>Arthropoda</taxon>
        <taxon>Hexapoda</taxon>
        <taxon>Insecta</taxon>
        <taxon>Pterygota</taxon>
        <taxon>Neoptera</taxon>
        <taxon>Endopterygota</taxon>
        <taxon>Diptera</taxon>
        <taxon>Brachycera</taxon>
        <taxon>Muscomorpha</taxon>
        <taxon>Platypezoidea</taxon>
        <taxon>Phoridae</taxon>
        <taxon>Megaseliini</taxon>
        <taxon>Megaselia</taxon>
    </lineage>
</organism>
<dbReference type="OMA" id="XGRSTES"/>
<evidence type="ECO:0000313" key="7">
    <source>
        <dbReference type="EnsemblMetazoa" id="MESCA007108-PA"/>
    </source>
</evidence>
<reference evidence="7" key="2">
    <citation type="submission" date="2015-06" db="UniProtKB">
        <authorList>
            <consortium name="EnsemblMetazoa"/>
        </authorList>
    </citation>
    <scope>IDENTIFICATION</scope>
</reference>
<dbReference type="Gene3D" id="3.90.830.10">
    <property type="entry name" value="Syntaxin Binding Protein 1, Chain A, domain 2"/>
    <property type="match status" value="1"/>
</dbReference>
<dbReference type="GO" id="GO:0012505">
    <property type="term" value="C:endomembrane system"/>
    <property type="evidence" value="ECO:0007669"/>
    <property type="project" value="UniProtKB-SubCell"/>
</dbReference>
<dbReference type="AlphaFoldDB" id="T1GTR7"/>
<sequence length="330" mass="37444">YRGGSYNAKELARQVNEQICKESSLFDFRTYENGAAPPLLLILDRKDDPVTPLLHQWTYQAMVHELLNINNNRVDLSQVQGVPKELKEVVLSGEQDEFYAQNMYSNFGEIGAKIKVKMDEFQQKAKDQRKVESIADMKAFVETYPQFKKMSGNVNKHVCVISELSNLTSKKRLFEVSELEQEIACKADHSAQLQRIKKIISDETISISDSIKLVALYALRYERHANCDTSGLLSVIHKRQGSTNIIPSLIEYAGQHVRQGEIFNPIRISDAVKLTRKLIKGLKGVENVVILGGTTIHNSDSFIREVLFATQGVQFKHTKTLAKFHSIENF</sequence>